<organism evidence="2 3">
    <name type="scientific">Somion occarium</name>
    <dbReference type="NCBI Taxonomy" id="3059160"/>
    <lineage>
        <taxon>Eukaryota</taxon>
        <taxon>Fungi</taxon>
        <taxon>Dikarya</taxon>
        <taxon>Basidiomycota</taxon>
        <taxon>Agaricomycotina</taxon>
        <taxon>Agaricomycetes</taxon>
        <taxon>Polyporales</taxon>
        <taxon>Cerrenaceae</taxon>
        <taxon>Somion</taxon>
    </lineage>
</organism>
<feature type="region of interest" description="Disordered" evidence="1">
    <location>
        <begin position="1"/>
        <end position="200"/>
    </location>
</feature>
<accession>A0ABP1DPX1</accession>
<feature type="compositionally biased region" description="Basic and acidic residues" evidence="1">
    <location>
        <begin position="117"/>
        <end position="136"/>
    </location>
</feature>
<protein>
    <submittedName>
        <fullName evidence="2">Uncharacterized protein</fullName>
    </submittedName>
</protein>
<evidence type="ECO:0000313" key="2">
    <source>
        <dbReference type="EMBL" id="CAL1709892.1"/>
    </source>
</evidence>
<feature type="compositionally biased region" description="Low complexity" evidence="1">
    <location>
        <begin position="102"/>
        <end position="113"/>
    </location>
</feature>
<dbReference type="Proteomes" id="UP001497453">
    <property type="component" value="Chromosome 5"/>
</dbReference>
<evidence type="ECO:0000256" key="1">
    <source>
        <dbReference type="SAM" id="MobiDB-lite"/>
    </source>
</evidence>
<feature type="compositionally biased region" description="Polar residues" evidence="1">
    <location>
        <begin position="139"/>
        <end position="155"/>
    </location>
</feature>
<dbReference type="EMBL" id="OZ037948">
    <property type="protein sequence ID" value="CAL1709892.1"/>
    <property type="molecule type" value="Genomic_DNA"/>
</dbReference>
<feature type="compositionally biased region" description="Basic and acidic residues" evidence="1">
    <location>
        <begin position="70"/>
        <end position="101"/>
    </location>
</feature>
<feature type="compositionally biased region" description="Basic and acidic residues" evidence="1">
    <location>
        <begin position="47"/>
        <end position="58"/>
    </location>
</feature>
<name>A0ABP1DPX1_9APHY</name>
<sequence length="200" mass="21907">MYKLIRRISSSFFPRPDRPWSEDATSTAPVIGRKRRNSSIEPDESDERAVFKRNRTDSADVEEGPSSSPQREESPSKDGEGVKEVTEGVREVEIDDKKDTPEVPAEAAASVPLPESPELKAQKEPSEEKDVPEVAAEKATSQSAEADTENITEVASQEAPKFNEPELVTTVEEKEASQVATTKKIDVVQDASQEGEVHAS</sequence>
<keyword evidence="3" id="KW-1185">Reference proteome</keyword>
<proteinExistence type="predicted"/>
<reference evidence="3" key="1">
    <citation type="submission" date="2024-04" db="EMBL/GenBank/DDBJ databases">
        <authorList>
            <person name="Shaw F."/>
            <person name="Minotto A."/>
        </authorList>
    </citation>
    <scope>NUCLEOTIDE SEQUENCE [LARGE SCALE GENOMIC DNA]</scope>
</reference>
<gene>
    <name evidence="2" type="ORF">GFSPODELE1_LOCUS7552</name>
</gene>
<evidence type="ECO:0000313" key="3">
    <source>
        <dbReference type="Proteomes" id="UP001497453"/>
    </source>
</evidence>